<dbReference type="RefSeq" id="WP_109263030.1">
    <property type="nucleotide sequence ID" value="NZ_QEWP01000002.1"/>
</dbReference>
<keyword evidence="5 8" id="KW-0732">Signal</keyword>
<gene>
    <name evidence="9" type="ORF">DDZ16_03415</name>
</gene>
<dbReference type="Pfam" id="PF03349">
    <property type="entry name" value="Toluene_X"/>
    <property type="match status" value="1"/>
</dbReference>
<dbReference type="EMBL" id="QEWP01000002">
    <property type="protein sequence ID" value="PWE00658.1"/>
    <property type="molecule type" value="Genomic_DNA"/>
</dbReference>
<keyword evidence="10" id="KW-1185">Reference proteome</keyword>
<dbReference type="Gene3D" id="2.40.160.60">
    <property type="entry name" value="Outer membrane protein transport protein (OMPP1/FadL/TodX)"/>
    <property type="match status" value="1"/>
</dbReference>
<dbReference type="PANTHER" id="PTHR35093">
    <property type="entry name" value="OUTER MEMBRANE PROTEIN NMB0088-RELATED"/>
    <property type="match status" value="1"/>
</dbReference>
<comment type="caution">
    <text evidence="9">The sequence shown here is derived from an EMBL/GenBank/DDBJ whole genome shotgun (WGS) entry which is preliminary data.</text>
</comment>
<dbReference type="PANTHER" id="PTHR35093:SF8">
    <property type="entry name" value="OUTER MEMBRANE PROTEIN NMB0088-RELATED"/>
    <property type="match status" value="1"/>
</dbReference>
<dbReference type="InterPro" id="IPR005017">
    <property type="entry name" value="OMPP1/FadL/TodX"/>
</dbReference>
<feature type="signal peptide" evidence="8">
    <location>
        <begin position="1"/>
        <end position="20"/>
    </location>
</feature>
<dbReference type="SUPFAM" id="SSF56935">
    <property type="entry name" value="Porins"/>
    <property type="match status" value="1"/>
</dbReference>
<evidence type="ECO:0000256" key="5">
    <source>
        <dbReference type="ARBA" id="ARBA00022729"/>
    </source>
</evidence>
<accession>A0A2U2BC64</accession>
<comment type="subcellular location">
    <subcellularLocation>
        <location evidence="1">Cell outer membrane</location>
        <topology evidence="1">Multi-pass membrane protein</topology>
    </subcellularLocation>
</comment>
<dbReference type="OrthoDB" id="9922at2"/>
<organism evidence="9 10">
    <name type="scientific">Marinilabilia rubra</name>
    <dbReference type="NCBI Taxonomy" id="2162893"/>
    <lineage>
        <taxon>Bacteria</taxon>
        <taxon>Pseudomonadati</taxon>
        <taxon>Bacteroidota</taxon>
        <taxon>Bacteroidia</taxon>
        <taxon>Marinilabiliales</taxon>
        <taxon>Marinilabiliaceae</taxon>
        <taxon>Marinilabilia</taxon>
    </lineage>
</organism>
<evidence type="ECO:0000256" key="6">
    <source>
        <dbReference type="ARBA" id="ARBA00023136"/>
    </source>
</evidence>
<proteinExistence type="inferred from homology"/>
<keyword evidence="7" id="KW-0998">Cell outer membrane</keyword>
<dbReference type="GO" id="GO:0015483">
    <property type="term" value="F:long-chain fatty acid transporting porin activity"/>
    <property type="evidence" value="ECO:0007669"/>
    <property type="project" value="TreeGrafter"/>
</dbReference>
<evidence type="ECO:0000313" key="10">
    <source>
        <dbReference type="Proteomes" id="UP000244956"/>
    </source>
</evidence>
<evidence type="ECO:0000256" key="8">
    <source>
        <dbReference type="SAM" id="SignalP"/>
    </source>
</evidence>
<keyword evidence="4" id="KW-0812">Transmembrane</keyword>
<evidence type="ECO:0000256" key="4">
    <source>
        <dbReference type="ARBA" id="ARBA00022692"/>
    </source>
</evidence>
<evidence type="ECO:0000256" key="1">
    <source>
        <dbReference type="ARBA" id="ARBA00004571"/>
    </source>
</evidence>
<protein>
    <submittedName>
        <fullName evidence="9">Hydrocarbon degradation protein</fullName>
    </submittedName>
</protein>
<sequence length="409" mass="44360">MKYLLLTVLCAFFTLHQGFAEGYQVNLQGQKQTGMGHTGTGLLLGPSSIHFNPGALSFLEGDVMFSGGVSGVISQNSFLKEQPSLYTGETDNPVGTPFSVYGAFRLSEKLMLGLGANSPYGNSLSWGEDWDGRYLIQDISLQAIFVQPTISYAITPRISIGGGPVLAFGSVDLNKALPLQSDEGDGSVNLNGSTTAYGYNVGVFVKVSKDVSLGVNYRSKVVMELDGGDATFDVPESFQTNFPDGNTFSAELPMPSNLTIGLGWKATDKLLLALDLQQVGWSEYQELNFDFEENTAALEDSENPRNFENTMVYRVGAEYSALEQLKLRAGIYYDETPIPSDYLTPETPGTNKIGISAGVSWQLNDKLSLDASLLHISGEERKDGYAPLNYYGTYNSSAWIPGFGVSWTL</sequence>
<keyword evidence="3" id="KW-1134">Transmembrane beta strand</keyword>
<feature type="chain" id="PRO_5015774239" evidence="8">
    <location>
        <begin position="21"/>
        <end position="409"/>
    </location>
</feature>
<evidence type="ECO:0000256" key="7">
    <source>
        <dbReference type="ARBA" id="ARBA00023237"/>
    </source>
</evidence>
<keyword evidence="6" id="KW-0472">Membrane</keyword>
<reference evidence="9 10" key="1">
    <citation type="submission" date="2018-05" db="EMBL/GenBank/DDBJ databases">
        <title>Marinilabilia rubrum sp. nov., isolated from saltern sediment.</title>
        <authorList>
            <person name="Zhang R."/>
        </authorList>
    </citation>
    <scope>NUCLEOTIDE SEQUENCE [LARGE SCALE GENOMIC DNA]</scope>
    <source>
        <strain evidence="9 10">WTE16</strain>
    </source>
</reference>
<name>A0A2U2BC64_9BACT</name>
<evidence type="ECO:0000256" key="2">
    <source>
        <dbReference type="ARBA" id="ARBA00008163"/>
    </source>
</evidence>
<comment type="similarity">
    <text evidence="2">Belongs to the OmpP1/FadL family.</text>
</comment>
<dbReference type="Proteomes" id="UP000244956">
    <property type="component" value="Unassembled WGS sequence"/>
</dbReference>
<dbReference type="GO" id="GO:0009279">
    <property type="term" value="C:cell outer membrane"/>
    <property type="evidence" value="ECO:0007669"/>
    <property type="project" value="UniProtKB-SubCell"/>
</dbReference>
<evidence type="ECO:0000313" key="9">
    <source>
        <dbReference type="EMBL" id="PWE00658.1"/>
    </source>
</evidence>
<dbReference type="AlphaFoldDB" id="A0A2U2BC64"/>
<evidence type="ECO:0000256" key="3">
    <source>
        <dbReference type="ARBA" id="ARBA00022452"/>
    </source>
</evidence>